<feature type="transmembrane region" description="Helical" evidence="2">
    <location>
        <begin position="25"/>
        <end position="41"/>
    </location>
</feature>
<keyword evidence="2" id="KW-0812">Transmembrane</keyword>
<evidence type="ECO:0000313" key="3">
    <source>
        <dbReference type="EMBL" id="KAG8560044.1"/>
    </source>
</evidence>
<accession>A0AAV7AES7</accession>
<sequence>MDHNEDIDKQERSPGSNSGSSVYPNYYYIVALLLCYLLHMVPHQGLQDPLVFGSDQECENKEAERKSTPQIVLFFYLDWSQ</sequence>
<name>A0AAV7AES7_ENGPU</name>
<reference evidence="3" key="1">
    <citation type="thesis" date="2020" institute="ProQuest LLC" country="789 East Eisenhower Parkway, Ann Arbor, MI, USA">
        <title>Comparative Genomics and Chromosome Evolution.</title>
        <authorList>
            <person name="Mudd A.B."/>
        </authorList>
    </citation>
    <scope>NUCLEOTIDE SEQUENCE</scope>
    <source>
        <strain evidence="3">237g6f4</strain>
        <tissue evidence="3">Blood</tissue>
    </source>
</reference>
<proteinExistence type="predicted"/>
<feature type="region of interest" description="Disordered" evidence="1">
    <location>
        <begin position="1"/>
        <end position="22"/>
    </location>
</feature>
<dbReference type="EMBL" id="WNYA01000007">
    <property type="protein sequence ID" value="KAG8560044.1"/>
    <property type="molecule type" value="Genomic_DNA"/>
</dbReference>
<dbReference type="Proteomes" id="UP000824782">
    <property type="component" value="Unassembled WGS sequence"/>
</dbReference>
<keyword evidence="4" id="KW-1185">Reference proteome</keyword>
<keyword evidence="2" id="KW-0472">Membrane</keyword>
<feature type="compositionally biased region" description="Basic and acidic residues" evidence="1">
    <location>
        <begin position="1"/>
        <end position="12"/>
    </location>
</feature>
<protein>
    <submittedName>
        <fullName evidence="3">Uncharacterized protein</fullName>
    </submittedName>
</protein>
<comment type="caution">
    <text evidence="3">The sequence shown here is derived from an EMBL/GenBank/DDBJ whole genome shotgun (WGS) entry which is preliminary data.</text>
</comment>
<feature type="compositionally biased region" description="Polar residues" evidence="1">
    <location>
        <begin position="13"/>
        <end position="22"/>
    </location>
</feature>
<organism evidence="3 4">
    <name type="scientific">Engystomops pustulosus</name>
    <name type="common">Tungara frog</name>
    <name type="synonym">Physalaemus pustulosus</name>
    <dbReference type="NCBI Taxonomy" id="76066"/>
    <lineage>
        <taxon>Eukaryota</taxon>
        <taxon>Metazoa</taxon>
        <taxon>Chordata</taxon>
        <taxon>Craniata</taxon>
        <taxon>Vertebrata</taxon>
        <taxon>Euteleostomi</taxon>
        <taxon>Amphibia</taxon>
        <taxon>Batrachia</taxon>
        <taxon>Anura</taxon>
        <taxon>Neobatrachia</taxon>
        <taxon>Hyloidea</taxon>
        <taxon>Leptodactylidae</taxon>
        <taxon>Leiuperinae</taxon>
        <taxon>Engystomops</taxon>
    </lineage>
</organism>
<evidence type="ECO:0000256" key="1">
    <source>
        <dbReference type="SAM" id="MobiDB-lite"/>
    </source>
</evidence>
<gene>
    <name evidence="3" type="ORF">GDO81_014755</name>
</gene>
<evidence type="ECO:0000313" key="4">
    <source>
        <dbReference type="Proteomes" id="UP000824782"/>
    </source>
</evidence>
<evidence type="ECO:0000256" key="2">
    <source>
        <dbReference type="SAM" id="Phobius"/>
    </source>
</evidence>
<keyword evidence="2" id="KW-1133">Transmembrane helix</keyword>
<dbReference type="AlphaFoldDB" id="A0AAV7AES7"/>